<gene>
    <name evidence="9" type="ORF">H9784_01415</name>
</gene>
<dbReference type="InterPro" id="IPR002781">
    <property type="entry name" value="TM_pro_TauE-like"/>
</dbReference>
<name>A0A9D2HM82_9BACT</name>
<keyword evidence="5 8" id="KW-0812">Transmembrane</keyword>
<sequence length="233" mass="24737">MAVFAAGIIRGATGFGFSMLALVLLTFVLPPAQVVPLLLIWEIFASAGHAPFVWRQCDGKVAGLLLLGVVPLTPVGMSLLIHIPAQAMTIGVNALVFVLTLVLLSGVKPSRPLGPLGIVGVGAATGFVNGASSNGGPPVVLFMLVTLPAATARATLIVFFLALDVLTSGFFIHSGLMTLQSLVDALVALPFMWIGMWIGTRWFHHVDERRFKRYVMLFLILVSVVGMGRALLH</sequence>
<keyword evidence="4 8" id="KW-1003">Cell membrane</keyword>
<reference evidence="9" key="1">
    <citation type="journal article" date="2021" name="PeerJ">
        <title>Extensive microbial diversity within the chicken gut microbiome revealed by metagenomics and culture.</title>
        <authorList>
            <person name="Gilroy R."/>
            <person name="Ravi A."/>
            <person name="Getino M."/>
            <person name="Pursley I."/>
            <person name="Horton D.L."/>
            <person name="Alikhan N.F."/>
            <person name="Baker D."/>
            <person name="Gharbi K."/>
            <person name="Hall N."/>
            <person name="Watson M."/>
            <person name="Adriaenssens E.M."/>
            <person name="Foster-Nyarko E."/>
            <person name="Jarju S."/>
            <person name="Secka A."/>
            <person name="Antonio M."/>
            <person name="Oren A."/>
            <person name="Chaudhuri R.R."/>
            <person name="La Ragione R."/>
            <person name="Hildebrand F."/>
            <person name="Pallen M.J."/>
        </authorList>
    </citation>
    <scope>NUCLEOTIDE SEQUENCE</scope>
    <source>
        <strain evidence="9">5032</strain>
    </source>
</reference>
<evidence type="ECO:0000256" key="5">
    <source>
        <dbReference type="ARBA" id="ARBA00022692"/>
    </source>
</evidence>
<feature type="transmembrane region" description="Helical" evidence="8">
    <location>
        <begin position="7"/>
        <end position="28"/>
    </location>
</feature>
<feature type="transmembrane region" description="Helical" evidence="8">
    <location>
        <begin position="170"/>
        <end position="194"/>
    </location>
</feature>
<evidence type="ECO:0000256" key="3">
    <source>
        <dbReference type="ARBA" id="ARBA00022448"/>
    </source>
</evidence>
<evidence type="ECO:0000256" key="1">
    <source>
        <dbReference type="ARBA" id="ARBA00004651"/>
    </source>
</evidence>
<dbReference type="GO" id="GO:0005886">
    <property type="term" value="C:plasma membrane"/>
    <property type="evidence" value="ECO:0007669"/>
    <property type="project" value="UniProtKB-SubCell"/>
</dbReference>
<feature type="transmembrane region" description="Helical" evidence="8">
    <location>
        <begin position="113"/>
        <end position="133"/>
    </location>
</feature>
<feature type="transmembrane region" description="Helical" evidence="8">
    <location>
        <begin position="87"/>
        <end position="106"/>
    </location>
</feature>
<feature type="transmembrane region" description="Helical" evidence="8">
    <location>
        <begin position="139"/>
        <end position="163"/>
    </location>
</feature>
<dbReference type="EMBL" id="DWZD01000011">
    <property type="protein sequence ID" value="HJA78218.1"/>
    <property type="molecule type" value="Genomic_DNA"/>
</dbReference>
<comment type="similarity">
    <text evidence="2 8">Belongs to the 4-toluene sulfonate uptake permease (TSUP) (TC 2.A.102) family.</text>
</comment>
<dbReference type="Pfam" id="PF01925">
    <property type="entry name" value="TauE"/>
    <property type="match status" value="1"/>
</dbReference>
<dbReference type="PANTHER" id="PTHR30269">
    <property type="entry name" value="TRANSMEMBRANE PROTEIN YFCA"/>
    <property type="match status" value="1"/>
</dbReference>
<proteinExistence type="inferred from homology"/>
<evidence type="ECO:0000313" key="10">
    <source>
        <dbReference type="Proteomes" id="UP000823821"/>
    </source>
</evidence>
<comment type="subcellular location">
    <subcellularLocation>
        <location evidence="1 8">Cell membrane</location>
        <topology evidence="1 8">Multi-pass membrane protein</topology>
    </subcellularLocation>
</comment>
<dbReference type="PANTHER" id="PTHR30269:SF37">
    <property type="entry name" value="MEMBRANE TRANSPORTER PROTEIN"/>
    <property type="match status" value="1"/>
</dbReference>
<evidence type="ECO:0000256" key="6">
    <source>
        <dbReference type="ARBA" id="ARBA00022989"/>
    </source>
</evidence>
<keyword evidence="3" id="KW-0813">Transport</keyword>
<feature type="transmembrane region" description="Helical" evidence="8">
    <location>
        <begin position="61"/>
        <end position="81"/>
    </location>
</feature>
<organism evidence="9 10">
    <name type="scientific">Candidatus Desulfovibrio intestinavium</name>
    <dbReference type="NCBI Taxonomy" id="2838534"/>
    <lineage>
        <taxon>Bacteria</taxon>
        <taxon>Pseudomonadati</taxon>
        <taxon>Thermodesulfobacteriota</taxon>
        <taxon>Desulfovibrionia</taxon>
        <taxon>Desulfovibrionales</taxon>
        <taxon>Desulfovibrionaceae</taxon>
        <taxon>Desulfovibrio</taxon>
    </lineage>
</organism>
<comment type="caution">
    <text evidence="9">The sequence shown here is derived from an EMBL/GenBank/DDBJ whole genome shotgun (WGS) entry which is preliminary data.</text>
</comment>
<keyword evidence="6 8" id="KW-1133">Transmembrane helix</keyword>
<evidence type="ECO:0000256" key="4">
    <source>
        <dbReference type="ARBA" id="ARBA00022475"/>
    </source>
</evidence>
<accession>A0A9D2HM82</accession>
<protein>
    <recommendedName>
        <fullName evidence="8">Probable membrane transporter protein</fullName>
    </recommendedName>
</protein>
<dbReference type="AlphaFoldDB" id="A0A9D2HM82"/>
<feature type="transmembrane region" description="Helical" evidence="8">
    <location>
        <begin position="214"/>
        <end position="232"/>
    </location>
</feature>
<dbReference type="InterPro" id="IPR052017">
    <property type="entry name" value="TSUP"/>
</dbReference>
<evidence type="ECO:0000256" key="8">
    <source>
        <dbReference type="RuleBase" id="RU363041"/>
    </source>
</evidence>
<evidence type="ECO:0000313" key="9">
    <source>
        <dbReference type="EMBL" id="HJA78218.1"/>
    </source>
</evidence>
<evidence type="ECO:0000256" key="2">
    <source>
        <dbReference type="ARBA" id="ARBA00009142"/>
    </source>
</evidence>
<dbReference type="Proteomes" id="UP000823821">
    <property type="component" value="Unassembled WGS sequence"/>
</dbReference>
<keyword evidence="7 8" id="KW-0472">Membrane</keyword>
<evidence type="ECO:0000256" key="7">
    <source>
        <dbReference type="ARBA" id="ARBA00023136"/>
    </source>
</evidence>
<reference evidence="9" key="2">
    <citation type="submission" date="2021-04" db="EMBL/GenBank/DDBJ databases">
        <authorList>
            <person name="Gilroy R."/>
        </authorList>
    </citation>
    <scope>NUCLEOTIDE SEQUENCE</scope>
    <source>
        <strain evidence="9">5032</strain>
    </source>
</reference>